<name>A0ABV9JJS2_9GAMM</name>
<dbReference type="SUPFAM" id="SSF54593">
    <property type="entry name" value="Glyoxalase/Bleomycin resistance protein/Dihydroxybiphenyl dioxygenase"/>
    <property type="match status" value="1"/>
</dbReference>
<dbReference type="PANTHER" id="PTHR33993">
    <property type="entry name" value="GLYOXALASE-RELATED"/>
    <property type="match status" value="1"/>
</dbReference>
<keyword evidence="3" id="KW-1185">Reference proteome</keyword>
<dbReference type="EMBL" id="JBHSGB010000005">
    <property type="protein sequence ID" value="MFC4654310.1"/>
    <property type="molecule type" value="Genomic_DNA"/>
</dbReference>
<dbReference type="CDD" id="cd07247">
    <property type="entry name" value="SgaA_N_like"/>
    <property type="match status" value="1"/>
</dbReference>
<protein>
    <submittedName>
        <fullName evidence="2">VOC family protein</fullName>
    </submittedName>
</protein>
<dbReference type="InterPro" id="IPR052164">
    <property type="entry name" value="Anthracycline_SecMetBiosynth"/>
</dbReference>
<dbReference type="RefSeq" id="WP_377332140.1">
    <property type="nucleotide sequence ID" value="NZ_JBHSGB010000005.1"/>
</dbReference>
<evidence type="ECO:0000313" key="3">
    <source>
        <dbReference type="Proteomes" id="UP001595962"/>
    </source>
</evidence>
<dbReference type="Gene3D" id="3.10.180.10">
    <property type="entry name" value="2,3-Dihydroxybiphenyl 1,2-Dioxygenase, domain 1"/>
    <property type="match status" value="1"/>
</dbReference>
<dbReference type="InterPro" id="IPR037523">
    <property type="entry name" value="VOC_core"/>
</dbReference>
<proteinExistence type="predicted"/>
<gene>
    <name evidence="2" type="ORF">ACFO3I_04630</name>
</gene>
<evidence type="ECO:0000313" key="2">
    <source>
        <dbReference type="EMBL" id="MFC4654310.1"/>
    </source>
</evidence>
<evidence type="ECO:0000259" key="1">
    <source>
        <dbReference type="PROSITE" id="PS51819"/>
    </source>
</evidence>
<dbReference type="PROSITE" id="PS51819">
    <property type="entry name" value="VOC"/>
    <property type="match status" value="1"/>
</dbReference>
<dbReference type="Proteomes" id="UP001595962">
    <property type="component" value="Unassembled WGS sequence"/>
</dbReference>
<organism evidence="2 3">
    <name type="scientific">Rheinheimera marina</name>
    <dbReference type="NCBI Taxonomy" id="1774958"/>
    <lineage>
        <taxon>Bacteria</taxon>
        <taxon>Pseudomonadati</taxon>
        <taxon>Pseudomonadota</taxon>
        <taxon>Gammaproteobacteria</taxon>
        <taxon>Chromatiales</taxon>
        <taxon>Chromatiaceae</taxon>
        <taxon>Rheinheimera</taxon>
    </lineage>
</organism>
<dbReference type="InterPro" id="IPR029068">
    <property type="entry name" value="Glyas_Bleomycin-R_OHBP_Dase"/>
</dbReference>
<dbReference type="InterPro" id="IPR004360">
    <property type="entry name" value="Glyas_Fos-R_dOase_dom"/>
</dbReference>
<comment type="caution">
    <text evidence="2">The sequence shown here is derived from an EMBL/GenBank/DDBJ whole genome shotgun (WGS) entry which is preliminary data.</text>
</comment>
<reference evidence="3" key="1">
    <citation type="journal article" date="2019" name="Int. J. Syst. Evol. Microbiol.">
        <title>The Global Catalogue of Microorganisms (GCM) 10K type strain sequencing project: providing services to taxonomists for standard genome sequencing and annotation.</title>
        <authorList>
            <consortium name="The Broad Institute Genomics Platform"/>
            <consortium name="The Broad Institute Genome Sequencing Center for Infectious Disease"/>
            <person name="Wu L."/>
            <person name="Ma J."/>
        </authorList>
    </citation>
    <scope>NUCLEOTIDE SEQUENCE [LARGE SCALE GENOMIC DNA]</scope>
    <source>
        <strain evidence="3">DT28</strain>
    </source>
</reference>
<accession>A0ABV9JJS2</accession>
<feature type="domain" description="VOC" evidence="1">
    <location>
        <begin position="6"/>
        <end position="123"/>
    </location>
</feature>
<sequence length="124" mass="13268">MTLVNPVGWFEIPVTDLDRACAFYQQVFSIQLGRMQMGEGDMATFPFDHQANGAAGALVKEPGYHPSITGALVYFACQDVSESLARVVNAGGQVALVKTGIGEHGFIGHFIDSEGNKVALHSIK</sequence>
<dbReference type="PANTHER" id="PTHR33993:SF2">
    <property type="entry name" value="VOC DOMAIN-CONTAINING PROTEIN"/>
    <property type="match status" value="1"/>
</dbReference>
<dbReference type="Pfam" id="PF00903">
    <property type="entry name" value="Glyoxalase"/>
    <property type="match status" value="1"/>
</dbReference>